<evidence type="ECO:0000313" key="4">
    <source>
        <dbReference type="Proteomes" id="UP001161389"/>
    </source>
</evidence>
<dbReference type="PROSITE" id="PS01033">
    <property type="entry name" value="GLOBIN"/>
    <property type="match status" value="1"/>
</dbReference>
<dbReference type="GO" id="GO:0046210">
    <property type="term" value="P:nitric oxide catabolic process"/>
    <property type="evidence" value="ECO:0007669"/>
    <property type="project" value="TreeGrafter"/>
</dbReference>
<keyword evidence="1" id="KW-0479">Metal-binding</keyword>
<reference evidence="3" key="2">
    <citation type="submission" date="2023-01" db="EMBL/GenBank/DDBJ databases">
        <title>Draft genome sequence of Litoribrevibacter albus strain NBRC 110071.</title>
        <authorList>
            <person name="Sun Q."/>
            <person name="Mori K."/>
        </authorList>
    </citation>
    <scope>NUCLEOTIDE SEQUENCE</scope>
    <source>
        <strain evidence="3">NBRC 110071</strain>
    </source>
</reference>
<dbReference type="GO" id="GO:0071500">
    <property type="term" value="P:cellular response to nitrosative stress"/>
    <property type="evidence" value="ECO:0007669"/>
    <property type="project" value="TreeGrafter"/>
</dbReference>
<dbReference type="PRINTS" id="PR00188">
    <property type="entry name" value="PLANTGLOBIN"/>
</dbReference>
<dbReference type="Pfam" id="PF00042">
    <property type="entry name" value="Globin"/>
    <property type="match status" value="1"/>
</dbReference>
<dbReference type="GO" id="GO:0008941">
    <property type="term" value="F:nitric oxide dioxygenase NAD(P)H activity"/>
    <property type="evidence" value="ECO:0007669"/>
    <property type="project" value="TreeGrafter"/>
</dbReference>
<keyword evidence="1" id="KW-0813">Transport</keyword>
<dbReference type="AlphaFoldDB" id="A0AA37SD29"/>
<evidence type="ECO:0000259" key="2">
    <source>
        <dbReference type="PROSITE" id="PS01033"/>
    </source>
</evidence>
<evidence type="ECO:0000313" key="3">
    <source>
        <dbReference type="EMBL" id="GLQ32600.1"/>
    </source>
</evidence>
<comment type="similarity">
    <text evidence="1">Belongs to the globin family.</text>
</comment>
<feature type="domain" description="Globin" evidence="2">
    <location>
        <begin position="1"/>
        <end position="134"/>
    </location>
</feature>
<dbReference type="SUPFAM" id="SSF46458">
    <property type="entry name" value="Globin-like"/>
    <property type="match status" value="1"/>
</dbReference>
<comment type="caution">
    <text evidence="3">The sequence shown here is derived from an EMBL/GenBank/DDBJ whole genome shotgun (WGS) entry which is preliminary data.</text>
</comment>
<keyword evidence="1" id="KW-0408">Iron</keyword>
<dbReference type="EMBL" id="BSNM01000016">
    <property type="protein sequence ID" value="GLQ32600.1"/>
    <property type="molecule type" value="Genomic_DNA"/>
</dbReference>
<keyword evidence="1" id="KW-0349">Heme</keyword>
<sequence>MTPEQVQLVQESWEKVVPISEQAAELFYGRLFELDPSLKPLFSGDIKEQGRKLMKIITLVVRGLQRFEQLKLHVWQLGRRHTVYKVEPHHYQTVATALLWTLEQGLQSAFTPEVKAAWVEAYTIIAGVMQDGANSPYANQMD</sequence>
<gene>
    <name evidence="3" type="ORF">GCM10007876_30790</name>
</gene>
<dbReference type="PANTHER" id="PTHR43396:SF6">
    <property type="entry name" value="ABL201WP"/>
    <property type="match status" value="1"/>
</dbReference>
<name>A0AA37SD29_9GAMM</name>
<dbReference type="GO" id="GO:0005344">
    <property type="term" value="F:oxygen carrier activity"/>
    <property type="evidence" value="ECO:0007669"/>
    <property type="project" value="UniProtKB-KW"/>
</dbReference>
<dbReference type="PANTHER" id="PTHR43396">
    <property type="entry name" value="FLAVOHEMOPROTEIN"/>
    <property type="match status" value="1"/>
</dbReference>
<dbReference type="GO" id="GO:0020037">
    <property type="term" value="F:heme binding"/>
    <property type="evidence" value="ECO:0007669"/>
    <property type="project" value="InterPro"/>
</dbReference>
<dbReference type="Gene3D" id="1.10.490.10">
    <property type="entry name" value="Globins"/>
    <property type="match status" value="1"/>
</dbReference>
<dbReference type="GO" id="GO:0019825">
    <property type="term" value="F:oxygen binding"/>
    <property type="evidence" value="ECO:0007669"/>
    <property type="project" value="InterPro"/>
</dbReference>
<reference evidence="3" key="1">
    <citation type="journal article" date="2014" name="Int. J. Syst. Evol. Microbiol.">
        <title>Complete genome sequence of Corynebacterium casei LMG S-19264T (=DSM 44701T), isolated from a smear-ripened cheese.</title>
        <authorList>
            <consortium name="US DOE Joint Genome Institute (JGI-PGF)"/>
            <person name="Walter F."/>
            <person name="Albersmeier A."/>
            <person name="Kalinowski J."/>
            <person name="Ruckert C."/>
        </authorList>
    </citation>
    <scope>NUCLEOTIDE SEQUENCE</scope>
    <source>
        <strain evidence="3">NBRC 110071</strain>
    </source>
</reference>
<evidence type="ECO:0000256" key="1">
    <source>
        <dbReference type="RuleBase" id="RU000356"/>
    </source>
</evidence>
<dbReference type="InterPro" id="IPR012292">
    <property type="entry name" value="Globin/Proto"/>
</dbReference>
<keyword evidence="4" id="KW-1185">Reference proteome</keyword>
<organism evidence="3 4">
    <name type="scientific">Litoribrevibacter albus</name>
    <dbReference type="NCBI Taxonomy" id="1473156"/>
    <lineage>
        <taxon>Bacteria</taxon>
        <taxon>Pseudomonadati</taxon>
        <taxon>Pseudomonadota</taxon>
        <taxon>Gammaproteobacteria</taxon>
        <taxon>Oceanospirillales</taxon>
        <taxon>Oceanospirillaceae</taxon>
        <taxon>Litoribrevibacter</taxon>
    </lineage>
</organism>
<dbReference type="RefSeq" id="WP_284382643.1">
    <property type="nucleotide sequence ID" value="NZ_BSNM01000016.1"/>
</dbReference>
<dbReference type="InterPro" id="IPR009050">
    <property type="entry name" value="Globin-like_sf"/>
</dbReference>
<proteinExistence type="inferred from homology"/>
<dbReference type="Proteomes" id="UP001161389">
    <property type="component" value="Unassembled WGS sequence"/>
</dbReference>
<accession>A0AA37SD29</accession>
<protein>
    <submittedName>
        <fullName evidence="3">Hemoglobin</fullName>
    </submittedName>
</protein>
<dbReference type="CDD" id="cd12131">
    <property type="entry name" value="HGbI-like"/>
    <property type="match status" value="1"/>
</dbReference>
<keyword evidence="1" id="KW-0561">Oxygen transport</keyword>
<dbReference type="GO" id="GO:0071949">
    <property type="term" value="F:FAD binding"/>
    <property type="evidence" value="ECO:0007669"/>
    <property type="project" value="TreeGrafter"/>
</dbReference>
<dbReference type="InterPro" id="IPR000971">
    <property type="entry name" value="Globin"/>
</dbReference>